<comment type="caution">
    <text evidence="2">The sequence shown here is derived from an EMBL/GenBank/DDBJ whole genome shotgun (WGS) entry which is preliminary data.</text>
</comment>
<reference evidence="2" key="1">
    <citation type="journal article" date="2019" name="bioRxiv">
        <title>The Genome of the Zebra Mussel, Dreissena polymorpha: A Resource for Invasive Species Research.</title>
        <authorList>
            <person name="McCartney M.A."/>
            <person name="Auch B."/>
            <person name="Kono T."/>
            <person name="Mallez S."/>
            <person name="Zhang Y."/>
            <person name="Obille A."/>
            <person name="Becker A."/>
            <person name="Abrahante J.E."/>
            <person name="Garbe J."/>
            <person name="Badalamenti J.P."/>
            <person name="Herman A."/>
            <person name="Mangelson H."/>
            <person name="Liachko I."/>
            <person name="Sullivan S."/>
            <person name="Sone E.D."/>
            <person name="Koren S."/>
            <person name="Silverstein K.A.T."/>
            <person name="Beckman K.B."/>
            <person name="Gohl D.M."/>
        </authorList>
    </citation>
    <scope>NUCLEOTIDE SEQUENCE</scope>
    <source>
        <strain evidence="2">Duluth1</strain>
        <tissue evidence="2">Whole animal</tissue>
    </source>
</reference>
<name>A0A9D4I5W5_DREPO</name>
<dbReference type="EMBL" id="JAIWYP010000010">
    <property type="protein sequence ID" value="KAH3747702.1"/>
    <property type="molecule type" value="Genomic_DNA"/>
</dbReference>
<dbReference type="Proteomes" id="UP000828390">
    <property type="component" value="Unassembled WGS sequence"/>
</dbReference>
<dbReference type="AlphaFoldDB" id="A0A9D4I5W5"/>
<sequence>MPPPTKKRKLLGAEALQGMEAPDVEAQPGASTVAVGDNVATETVLEENVEPSTSQGEVNMIYHVQLAIRKNNIRSKTLWNSGCYDRKLMVTLRTESRGKSDNPKAKGNEFIEQT</sequence>
<evidence type="ECO:0000313" key="3">
    <source>
        <dbReference type="Proteomes" id="UP000828390"/>
    </source>
</evidence>
<feature type="region of interest" description="Disordered" evidence="1">
    <location>
        <begin position="94"/>
        <end position="114"/>
    </location>
</feature>
<proteinExistence type="predicted"/>
<accession>A0A9D4I5W5</accession>
<keyword evidence="3" id="KW-1185">Reference proteome</keyword>
<gene>
    <name evidence="2" type="ORF">DPMN_182131</name>
</gene>
<evidence type="ECO:0000313" key="2">
    <source>
        <dbReference type="EMBL" id="KAH3747702.1"/>
    </source>
</evidence>
<protein>
    <submittedName>
        <fullName evidence="2">Uncharacterized protein</fullName>
    </submittedName>
</protein>
<organism evidence="2 3">
    <name type="scientific">Dreissena polymorpha</name>
    <name type="common">Zebra mussel</name>
    <name type="synonym">Mytilus polymorpha</name>
    <dbReference type="NCBI Taxonomy" id="45954"/>
    <lineage>
        <taxon>Eukaryota</taxon>
        <taxon>Metazoa</taxon>
        <taxon>Spiralia</taxon>
        <taxon>Lophotrochozoa</taxon>
        <taxon>Mollusca</taxon>
        <taxon>Bivalvia</taxon>
        <taxon>Autobranchia</taxon>
        <taxon>Heteroconchia</taxon>
        <taxon>Euheterodonta</taxon>
        <taxon>Imparidentia</taxon>
        <taxon>Neoheterodontei</taxon>
        <taxon>Myida</taxon>
        <taxon>Dreissenoidea</taxon>
        <taxon>Dreissenidae</taxon>
        <taxon>Dreissena</taxon>
    </lineage>
</organism>
<reference evidence="2" key="2">
    <citation type="submission" date="2020-11" db="EMBL/GenBank/DDBJ databases">
        <authorList>
            <person name="McCartney M.A."/>
            <person name="Auch B."/>
            <person name="Kono T."/>
            <person name="Mallez S."/>
            <person name="Becker A."/>
            <person name="Gohl D.M."/>
            <person name="Silverstein K.A.T."/>
            <person name="Koren S."/>
            <person name="Bechman K.B."/>
            <person name="Herman A."/>
            <person name="Abrahante J.E."/>
            <person name="Garbe J."/>
        </authorList>
    </citation>
    <scope>NUCLEOTIDE SEQUENCE</scope>
    <source>
        <strain evidence="2">Duluth1</strain>
        <tissue evidence="2">Whole animal</tissue>
    </source>
</reference>
<evidence type="ECO:0000256" key="1">
    <source>
        <dbReference type="SAM" id="MobiDB-lite"/>
    </source>
</evidence>